<dbReference type="SMART" id="SM00100">
    <property type="entry name" value="cNMP"/>
    <property type="match status" value="1"/>
</dbReference>
<dbReference type="InterPro" id="IPR051413">
    <property type="entry name" value="K/Na_HCN_channel"/>
</dbReference>
<dbReference type="InterPro" id="IPR018490">
    <property type="entry name" value="cNMP-bd_dom_sf"/>
</dbReference>
<dbReference type="InterPro" id="IPR018488">
    <property type="entry name" value="cNMP-bd_CS"/>
</dbReference>
<accession>A0ABD2WP06</accession>
<keyword evidence="1" id="KW-0812">Transmembrane</keyword>
<dbReference type="SUPFAM" id="SSF51206">
    <property type="entry name" value="cAMP-binding domain-like"/>
    <property type="match status" value="1"/>
</dbReference>
<evidence type="ECO:0000313" key="4">
    <source>
        <dbReference type="Proteomes" id="UP001627154"/>
    </source>
</evidence>
<protein>
    <recommendedName>
        <fullName evidence="2">Cyclic nucleotide-binding domain-containing protein</fullName>
    </recommendedName>
</protein>
<dbReference type="PROSITE" id="PS00888">
    <property type="entry name" value="CNMP_BINDING_1"/>
    <property type="match status" value="1"/>
</dbReference>
<organism evidence="3 4">
    <name type="scientific">Trichogramma kaykai</name>
    <dbReference type="NCBI Taxonomy" id="54128"/>
    <lineage>
        <taxon>Eukaryota</taxon>
        <taxon>Metazoa</taxon>
        <taxon>Ecdysozoa</taxon>
        <taxon>Arthropoda</taxon>
        <taxon>Hexapoda</taxon>
        <taxon>Insecta</taxon>
        <taxon>Pterygota</taxon>
        <taxon>Neoptera</taxon>
        <taxon>Endopterygota</taxon>
        <taxon>Hymenoptera</taxon>
        <taxon>Apocrita</taxon>
        <taxon>Proctotrupomorpha</taxon>
        <taxon>Chalcidoidea</taxon>
        <taxon>Trichogrammatidae</taxon>
        <taxon>Trichogramma</taxon>
    </lineage>
</organism>
<feature type="transmembrane region" description="Helical" evidence="1">
    <location>
        <begin position="128"/>
        <end position="151"/>
    </location>
</feature>
<feature type="transmembrane region" description="Helical" evidence="1">
    <location>
        <begin position="96"/>
        <end position="116"/>
    </location>
</feature>
<dbReference type="AlphaFoldDB" id="A0ABD2WP06"/>
<dbReference type="CDD" id="cd00038">
    <property type="entry name" value="CAP_ED"/>
    <property type="match status" value="1"/>
</dbReference>
<dbReference type="InterPro" id="IPR014710">
    <property type="entry name" value="RmlC-like_jellyroll"/>
</dbReference>
<keyword evidence="1" id="KW-1133">Transmembrane helix</keyword>
<sequence>MDLMGLMPQGKEHEDREPIIKHECRQKAEEDEVEAFIKGDGWCARLERWSARQRILVKNHYYSQTCLKSKMAIRNEIMRHLREHPRMIHPFSSFRIFWELIMTITGLATLVLVPFVNTFLFQNEVYSLPYMCIISLMLIIDVVLTFLTGIYDKRTKSVDLNPKVVSWDYVKGFFILDVLAALPYNLIDYIVNFNEDIDWYVAIWNFMHILRLRNTINYIHKFHKAYYLSFRTMKIVQIIIVLCIGVHWCACLVYYVPLLLQENGKLENTSWILSDDFERCKTRTAQYILCMNRAVTFLVSSAHFIDIKSADDIIMNFTMSILGKMFFIYLLCQVMLIFSASNKENVRLLQQLHDYMHYKELPRVTQKKLIVYCTYWLKKNCYRDKHILAQISEPLREELNLHNYTKLLETVDLLRELPRAAVESLVDHVKVQIYLAGQEIVSAGTQGEELFFIHSGTVAVYTSLGKEMCHMDDGAYFSDVCLVLDHEQRIASVKAIETCEMFIVPRERFRQIVVRYPNLMGRLQKIAIKKLDRVMVMDEIYIAEDPNPKYFNISILMGDKV</sequence>
<dbReference type="EMBL" id="JBJJXI010000088">
    <property type="protein sequence ID" value="KAL3394762.1"/>
    <property type="molecule type" value="Genomic_DNA"/>
</dbReference>
<dbReference type="PROSITE" id="PS50042">
    <property type="entry name" value="CNMP_BINDING_3"/>
    <property type="match status" value="1"/>
</dbReference>
<dbReference type="Gene3D" id="1.10.287.70">
    <property type="match status" value="1"/>
</dbReference>
<dbReference type="SUPFAM" id="SSF81324">
    <property type="entry name" value="Voltage-gated potassium channels"/>
    <property type="match status" value="1"/>
</dbReference>
<feature type="transmembrane region" description="Helical" evidence="1">
    <location>
        <begin position="235"/>
        <end position="256"/>
    </location>
</feature>
<dbReference type="InterPro" id="IPR000595">
    <property type="entry name" value="cNMP-bd_dom"/>
</dbReference>
<evidence type="ECO:0000313" key="3">
    <source>
        <dbReference type="EMBL" id="KAL3394762.1"/>
    </source>
</evidence>
<evidence type="ECO:0000256" key="1">
    <source>
        <dbReference type="SAM" id="Phobius"/>
    </source>
</evidence>
<name>A0ABD2WP06_9HYME</name>
<feature type="transmembrane region" description="Helical" evidence="1">
    <location>
        <begin position="313"/>
        <end position="338"/>
    </location>
</feature>
<dbReference type="Pfam" id="PF00027">
    <property type="entry name" value="cNMP_binding"/>
    <property type="match status" value="1"/>
</dbReference>
<dbReference type="Gene3D" id="2.60.120.10">
    <property type="entry name" value="Jelly Rolls"/>
    <property type="match status" value="1"/>
</dbReference>
<comment type="caution">
    <text evidence="3">The sequence shown here is derived from an EMBL/GenBank/DDBJ whole genome shotgun (WGS) entry which is preliminary data.</text>
</comment>
<keyword evidence="1" id="KW-0472">Membrane</keyword>
<evidence type="ECO:0000259" key="2">
    <source>
        <dbReference type="PROSITE" id="PS50042"/>
    </source>
</evidence>
<feature type="transmembrane region" description="Helical" evidence="1">
    <location>
        <begin position="172"/>
        <end position="191"/>
    </location>
</feature>
<feature type="domain" description="Cyclic nucleotide-binding" evidence="2">
    <location>
        <begin position="413"/>
        <end position="530"/>
    </location>
</feature>
<dbReference type="PANTHER" id="PTHR45689:SF14">
    <property type="entry name" value="CYCLIC NUCLEOTIDE-GATED CATION CHANNEL SUBUNIT A-LIKE PROTEIN"/>
    <property type="match status" value="1"/>
</dbReference>
<dbReference type="PANTHER" id="PTHR45689">
    <property type="entry name" value="I[[H]] CHANNEL, ISOFORM E"/>
    <property type="match status" value="1"/>
</dbReference>
<dbReference type="Proteomes" id="UP001627154">
    <property type="component" value="Unassembled WGS sequence"/>
</dbReference>
<reference evidence="3 4" key="1">
    <citation type="journal article" date="2024" name="bioRxiv">
        <title>A reference genome for Trichogramma kaykai: A tiny desert-dwelling parasitoid wasp with competing sex-ratio distorters.</title>
        <authorList>
            <person name="Culotta J."/>
            <person name="Lindsey A.R."/>
        </authorList>
    </citation>
    <scope>NUCLEOTIDE SEQUENCE [LARGE SCALE GENOMIC DNA]</scope>
    <source>
        <strain evidence="3 4">KSX58</strain>
    </source>
</reference>
<proteinExistence type="predicted"/>
<gene>
    <name evidence="3" type="ORF">TKK_011045</name>
</gene>
<keyword evidence="4" id="KW-1185">Reference proteome</keyword>